<evidence type="ECO:0000256" key="2">
    <source>
        <dbReference type="SAM" id="MobiDB-lite"/>
    </source>
</evidence>
<feature type="compositionally biased region" description="Low complexity" evidence="2">
    <location>
        <begin position="113"/>
        <end position="122"/>
    </location>
</feature>
<comment type="caution">
    <text evidence="3">The sequence shown here is derived from an EMBL/GenBank/DDBJ whole genome shotgun (WGS) entry which is preliminary data.</text>
</comment>
<evidence type="ECO:0000313" key="4">
    <source>
        <dbReference type="Proteomes" id="UP001145021"/>
    </source>
</evidence>
<reference evidence="3" key="1">
    <citation type="submission" date="2022-07" db="EMBL/GenBank/DDBJ databases">
        <title>Phylogenomic reconstructions and comparative analyses of Kickxellomycotina fungi.</title>
        <authorList>
            <person name="Reynolds N.K."/>
            <person name="Stajich J.E."/>
            <person name="Barry K."/>
            <person name="Grigoriev I.V."/>
            <person name="Crous P."/>
            <person name="Smith M.E."/>
        </authorList>
    </citation>
    <scope>NUCLEOTIDE SEQUENCE</scope>
    <source>
        <strain evidence="3">NBRC 105413</strain>
    </source>
</reference>
<protein>
    <submittedName>
        <fullName evidence="3">Uncharacterized protein</fullName>
    </submittedName>
</protein>
<sequence>MSQESRRQSLRLQEKKAADIKTISAVSSRVAANGKVTKPKQPSAGRIVASRYMSTGTNSSKPQRKPENMTKTGAAWPSVRAISAAFDSTTANAQPVLKQPTDASTRSSTLGRSASAGSVVAATREDASARPMARQQPKAQTQTPMRTPRLVKPTKEPVAIDGSSAERHSSGNANTEISAEYLQWLMIEARSKMVFDEAKVAADEELGRLELQAEEEKQKLLDEQRKLKLVRELVALDKWLSKNRKPLEDMREQVGRASEPYLQFGKSLELTTRTMPISDVYFSDTDALVNDMQRYKDAIESHFPSESSQVKNLFAAADYLSKLGKLRRQEQELLSECCRLRESLEHSAALVASHQAGKRSETQMQ</sequence>
<feature type="region of interest" description="Disordered" evidence="2">
    <location>
        <begin position="33"/>
        <end position="76"/>
    </location>
</feature>
<organism evidence="3 4">
    <name type="scientific">Coemansia asiatica</name>
    <dbReference type="NCBI Taxonomy" id="1052880"/>
    <lineage>
        <taxon>Eukaryota</taxon>
        <taxon>Fungi</taxon>
        <taxon>Fungi incertae sedis</taxon>
        <taxon>Zoopagomycota</taxon>
        <taxon>Kickxellomycotina</taxon>
        <taxon>Kickxellomycetes</taxon>
        <taxon>Kickxellales</taxon>
        <taxon>Kickxellaceae</taxon>
        <taxon>Coemansia</taxon>
    </lineage>
</organism>
<proteinExistence type="predicted"/>
<evidence type="ECO:0000313" key="3">
    <source>
        <dbReference type="EMBL" id="KAJ1647011.1"/>
    </source>
</evidence>
<feature type="compositionally biased region" description="Polar residues" evidence="2">
    <location>
        <begin position="52"/>
        <end position="61"/>
    </location>
</feature>
<dbReference type="Proteomes" id="UP001145021">
    <property type="component" value="Unassembled WGS sequence"/>
</dbReference>
<feature type="compositionally biased region" description="Polar residues" evidence="2">
    <location>
        <begin position="101"/>
        <end position="112"/>
    </location>
</feature>
<feature type="region of interest" description="Disordered" evidence="2">
    <location>
        <begin position="90"/>
        <end position="146"/>
    </location>
</feature>
<accession>A0A9W8CLC8</accession>
<keyword evidence="1" id="KW-0175">Coiled coil</keyword>
<keyword evidence="4" id="KW-1185">Reference proteome</keyword>
<dbReference type="AlphaFoldDB" id="A0A9W8CLC8"/>
<feature type="coiled-coil region" evidence="1">
    <location>
        <begin position="199"/>
        <end position="233"/>
    </location>
</feature>
<gene>
    <name evidence="3" type="ORF">LPJ64_001539</name>
</gene>
<evidence type="ECO:0000256" key="1">
    <source>
        <dbReference type="SAM" id="Coils"/>
    </source>
</evidence>
<dbReference type="EMBL" id="JANBOH010000041">
    <property type="protein sequence ID" value="KAJ1647011.1"/>
    <property type="molecule type" value="Genomic_DNA"/>
</dbReference>
<name>A0A9W8CLC8_9FUNG</name>